<feature type="compositionally biased region" description="Low complexity" evidence="1">
    <location>
        <begin position="184"/>
        <end position="197"/>
    </location>
</feature>
<dbReference type="Proteomes" id="UP000266272">
    <property type="component" value="Unassembled WGS sequence"/>
</dbReference>
<protein>
    <recommendedName>
        <fullName evidence="4">BZIP domain-containing protein</fullName>
    </recommendedName>
</protein>
<gene>
    <name evidence="2" type="ORF">TARUN_5685</name>
</gene>
<dbReference type="EMBL" id="PXOA01000338">
    <property type="protein sequence ID" value="RFU76551.1"/>
    <property type="molecule type" value="Genomic_DNA"/>
</dbReference>
<feature type="region of interest" description="Disordered" evidence="1">
    <location>
        <begin position="149"/>
        <end position="248"/>
    </location>
</feature>
<dbReference type="OrthoDB" id="4505928at2759"/>
<accession>A0A395NKX0</accession>
<feature type="compositionally biased region" description="Pro residues" evidence="1">
    <location>
        <begin position="235"/>
        <end position="248"/>
    </location>
</feature>
<evidence type="ECO:0008006" key="4">
    <source>
        <dbReference type="Google" id="ProtNLM"/>
    </source>
</evidence>
<evidence type="ECO:0000313" key="2">
    <source>
        <dbReference type="EMBL" id="RFU76551.1"/>
    </source>
</evidence>
<dbReference type="STRING" id="490622.A0A395NKX0"/>
<proteinExistence type="predicted"/>
<dbReference type="PANTHER" id="PTHR42070:SF1">
    <property type="entry name" value="FILAMENT ASSOCIATED PROTEIN, PUTATIVE (AFU_ORTHOLOGUE AFUA_8G06630)-RELATED"/>
    <property type="match status" value="1"/>
</dbReference>
<feature type="compositionally biased region" description="Polar residues" evidence="1">
    <location>
        <begin position="202"/>
        <end position="212"/>
    </location>
</feature>
<reference evidence="2 3" key="1">
    <citation type="journal article" date="2018" name="PLoS Pathog.">
        <title>Evolution of structural diversity of trichothecenes, a family of toxins produced by plant pathogenic and entomopathogenic fungi.</title>
        <authorList>
            <person name="Proctor R.H."/>
            <person name="McCormick S.P."/>
            <person name="Kim H.S."/>
            <person name="Cardoza R.E."/>
            <person name="Stanley A.M."/>
            <person name="Lindo L."/>
            <person name="Kelly A."/>
            <person name="Brown D.W."/>
            <person name="Lee T."/>
            <person name="Vaughan M.M."/>
            <person name="Alexander N.J."/>
            <person name="Busman M."/>
            <person name="Gutierrez S."/>
        </authorList>
    </citation>
    <scope>NUCLEOTIDE SEQUENCE [LARGE SCALE GENOMIC DNA]</scope>
    <source>
        <strain evidence="2 3">IBT 40837</strain>
    </source>
</reference>
<dbReference type="AlphaFoldDB" id="A0A395NKX0"/>
<comment type="caution">
    <text evidence="2">The sequence shown here is derived from an EMBL/GenBank/DDBJ whole genome shotgun (WGS) entry which is preliminary data.</text>
</comment>
<keyword evidence="3" id="KW-1185">Reference proteome</keyword>
<organism evidence="2 3">
    <name type="scientific">Trichoderma arundinaceum</name>
    <dbReference type="NCBI Taxonomy" id="490622"/>
    <lineage>
        <taxon>Eukaryota</taxon>
        <taxon>Fungi</taxon>
        <taxon>Dikarya</taxon>
        <taxon>Ascomycota</taxon>
        <taxon>Pezizomycotina</taxon>
        <taxon>Sordariomycetes</taxon>
        <taxon>Hypocreomycetidae</taxon>
        <taxon>Hypocreales</taxon>
        <taxon>Hypocreaceae</taxon>
        <taxon>Trichoderma</taxon>
    </lineage>
</organism>
<evidence type="ECO:0000313" key="3">
    <source>
        <dbReference type="Proteomes" id="UP000266272"/>
    </source>
</evidence>
<dbReference type="PANTHER" id="PTHR42070">
    <property type="entry name" value="FILAMENT ASSOCIATED PROTEIN, PUTATIVE (AFU_ORTHOLOGUE AFUA_8G06630)-RELATED"/>
    <property type="match status" value="1"/>
</dbReference>
<evidence type="ECO:0000256" key="1">
    <source>
        <dbReference type="SAM" id="MobiDB-lite"/>
    </source>
</evidence>
<sequence>MSTPAQKANLARIRDNQRRSRARRREYIAELEQRLRNFELEGISASAEVQMAARRVAEENRQLRELLHKHGFQDEYISQFLLQQSGPTTDPSGHRFSAGDPVQALQQIITPRRPVSLDAGVPFPLPSQVTREMASTSLSAGSAATWDPQQVAMPPFGHPQVVPPGPHSYTSPAFTEGPAASLRSSSFQPLNPSSSLLDDVSQHSGTTQSTVGENPAAMNYIPMNPYHNPTARDFPPQPPPPPPGGGYY</sequence>
<feature type="region of interest" description="Disordered" evidence="1">
    <location>
        <begin position="1"/>
        <end position="22"/>
    </location>
</feature>
<name>A0A395NKX0_TRIAR</name>